<name>A0AAV4JMT8_9GAST</name>
<accession>A0AAV4JMT8</accession>
<evidence type="ECO:0000313" key="1">
    <source>
        <dbReference type="EMBL" id="GFS23060.1"/>
    </source>
</evidence>
<keyword evidence="2" id="KW-1185">Reference proteome</keyword>
<dbReference type="EMBL" id="BMAT01003295">
    <property type="protein sequence ID" value="GFS23060.1"/>
    <property type="molecule type" value="Genomic_DNA"/>
</dbReference>
<sequence length="128" mass="14374">MDIHTATLLQTTWTPTQTLYYKQHGHTHSHCTTNNMDIHTVTVLQTTCTPTQPPCYKQHGHPHRHCTTNNMYINTAAVPTSMFSLDLSLSPCRPARRIPMWSSRSTLDVSVSSFGGGRSTEDMRGELC</sequence>
<dbReference type="Proteomes" id="UP000762676">
    <property type="component" value="Unassembled WGS sequence"/>
</dbReference>
<evidence type="ECO:0000313" key="2">
    <source>
        <dbReference type="Proteomes" id="UP000762676"/>
    </source>
</evidence>
<proteinExistence type="predicted"/>
<gene>
    <name evidence="1" type="ORF">ElyMa_001630400</name>
</gene>
<comment type="caution">
    <text evidence="1">The sequence shown here is derived from an EMBL/GenBank/DDBJ whole genome shotgun (WGS) entry which is preliminary data.</text>
</comment>
<reference evidence="1 2" key="1">
    <citation type="journal article" date="2021" name="Elife">
        <title>Chloroplast acquisition without the gene transfer in kleptoplastic sea slugs, Plakobranchus ocellatus.</title>
        <authorList>
            <person name="Maeda T."/>
            <person name="Takahashi S."/>
            <person name="Yoshida T."/>
            <person name="Shimamura S."/>
            <person name="Takaki Y."/>
            <person name="Nagai Y."/>
            <person name="Toyoda A."/>
            <person name="Suzuki Y."/>
            <person name="Arimoto A."/>
            <person name="Ishii H."/>
            <person name="Satoh N."/>
            <person name="Nishiyama T."/>
            <person name="Hasebe M."/>
            <person name="Maruyama T."/>
            <person name="Minagawa J."/>
            <person name="Obokata J."/>
            <person name="Shigenobu S."/>
        </authorList>
    </citation>
    <scope>NUCLEOTIDE SEQUENCE [LARGE SCALE GENOMIC DNA]</scope>
</reference>
<dbReference type="AlphaFoldDB" id="A0AAV4JMT8"/>
<protein>
    <submittedName>
        <fullName evidence="1">Uncharacterized protein</fullName>
    </submittedName>
</protein>
<organism evidence="1 2">
    <name type="scientific">Elysia marginata</name>
    <dbReference type="NCBI Taxonomy" id="1093978"/>
    <lineage>
        <taxon>Eukaryota</taxon>
        <taxon>Metazoa</taxon>
        <taxon>Spiralia</taxon>
        <taxon>Lophotrochozoa</taxon>
        <taxon>Mollusca</taxon>
        <taxon>Gastropoda</taxon>
        <taxon>Heterobranchia</taxon>
        <taxon>Euthyneura</taxon>
        <taxon>Panpulmonata</taxon>
        <taxon>Sacoglossa</taxon>
        <taxon>Placobranchoidea</taxon>
        <taxon>Plakobranchidae</taxon>
        <taxon>Elysia</taxon>
    </lineage>
</organism>